<proteinExistence type="predicted"/>
<keyword evidence="2" id="KW-0812">Transmembrane</keyword>
<comment type="caution">
    <text evidence="3">The sequence shown here is derived from an EMBL/GenBank/DDBJ whole genome shotgun (WGS) entry which is preliminary data.</text>
</comment>
<gene>
    <name evidence="3" type="ORF">NLI96_g7665</name>
</gene>
<accession>A0AAD5V0J6</accession>
<evidence type="ECO:0000256" key="2">
    <source>
        <dbReference type="SAM" id="Phobius"/>
    </source>
</evidence>
<organism evidence="3 4">
    <name type="scientific">Meripilus lineatus</name>
    <dbReference type="NCBI Taxonomy" id="2056292"/>
    <lineage>
        <taxon>Eukaryota</taxon>
        <taxon>Fungi</taxon>
        <taxon>Dikarya</taxon>
        <taxon>Basidiomycota</taxon>
        <taxon>Agaricomycotina</taxon>
        <taxon>Agaricomycetes</taxon>
        <taxon>Polyporales</taxon>
        <taxon>Meripilaceae</taxon>
        <taxon>Meripilus</taxon>
    </lineage>
</organism>
<feature type="compositionally biased region" description="Polar residues" evidence="1">
    <location>
        <begin position="166"/>
        <end position="184"/>
    </location>
</feature>
<feature type="compositionally biased region" description="Low complexity" evidence="1">
    <location>
        <begin position="225"/>
        <end position="273"/>
    </location>
</feature>
<reference evidence="3" key="1">
    <citation type="submission" date="2022-07" db="EMBL/GenBank/DDBJ databases">
        <title>Genome Sequence of Physisporinus lineatus.</title>
        <authorList>
            <person name="Buettner E."/>
        </authorList>
    </citation>
    <scope>NUCLEOTIDE SEQUENCE</scope>
    <source>
        <strain evidence="3">VT162</strain>
    </source>
</reference>
<evidence type="ECO:0000313" key="4">
    <source>
        <dbReference type="Proteomes" id="UP001212997"/>
    </source>
</evidence>
<feature type="region of interest" description="Disordered" evidence="1">
    <location>
        <begin position="72"/>
        <end position="94"/>
    </location>
</feature>
<keyword evidence="2" id="KW-1133">Transmembrane helix</keyword>
<dbReference type="EMBL" id="JANAWD010000322">
    <property type="protein sequence ID" value="KAJ3481423.1"/>
    <property type="molecule type" value="Genomic_DNA"/>
</dbReference>
<dbReference type="Proteomes" id="UP001212997">
    <property type="component" value="Unassembled WGS sequence"/>
</dbReference>
<feature type="compositionally biased region" description="Polar residues" evidence="1">
    <location>
        <begin position="313"/>
        <end position="322"/>
    </location>
</feature>
<feature type="compositionally biased region" description="Polar residues" evidence="1">
    <location>
        <begin position="81"/>
        <end position="94"/>
    </location>
</feature>
<protein>
    <submittedName>
        <fullName evidence="3">Uncharacterized protein</fullName>
    </submittedName>
</protein>
<name>A0AAD5V0J6_9APHY</name>
<feature type="compositionally biased region" description="Low complexity" evidence="1">
    <location>
        <begin position="293"/>
        <end position="302"/>
    </location>
</feature>
<feature type="compositionally biased region" description="Low complexity" evidence="1">
    <location>
        <begin position="147"/>
        <end position="160"/>
    </location>
</feature>
<keyword evidence="2" id="KW-0472">Membrane</keyword>
<evidence type="ECO:0000313" key="3">
    <source>
        <dbReference type="EMBL" id="KAJ3481423.1"/>
    </source>
</evidence>
<feature type="region of interest" description="Disordered" evidence="1">
    <location>
        <begin position="134"/>
        <end position="346"/>
    </location>
</feature>
<sequence>MAGAIAGGVIGGLALAAILIALFLFWRVYRASKRGRRAGAGGHGTMRNWTGLSSRDSGLGVASLPSYTKKTAHYQRGGGQTHPSDSTNKILSANNSTIGHSTEDVCSLATSSLEAEKLPKHYSRGSFDFIDTIQPLSYNPNTRRRSSITISTTLTGTAATPEPYLSNGNGPLTRSSSQHRSSTLAKLEAADGGNGNSRRYQHRQSLDGRNLSHPMDAPAHIAATSPGLSSMLPSHLHLSSSSPSTPADLTPAQAQAPAPLAIGRSASGGASARRANRKPVPTYDASSLEMEDSPISGSPSSYGGYGYGASPLDRSNSTSSSRRGYPPVSPSTPTTLNNPQTQAPAMYANPKANYSNASGRSGTLGVGAGNAYGSGLDLEDVRLAAMAAAGLDVPSLNHKSSFGDGRPVHYLIPDMPPPQKD</sequence>
<feature type="transmembrane region" description="Helical" evidence="2">
    <location>
        <begin position="6"/>
        <end position="26"/>
    </location>
</feature>
<feature type="compositionally biased region" description="Polar residues" evidence="1">
    <location>
        <begin position="331"/>
        <end position="343"/>
    </location>
</feature>
<keyword evidence="4" id="KW-1185">Reference proteome</keyword>
<feature type="region of interest" description="Disordered" evidence="1">
    <location>
        <begin position="397"/>
        <end position="421"/>
    </location>
</feature>
<dbReference type="AlphaFoldDB" id="A0AAD5V0J6"/>
<evidence type="ECO:0000256" key="1">
    <source>
        <dbReference type="SAM" id="MobiDB-lite"/>
    </source>
</evidence>